<comment type="caution">
    <text evidence="6">The sequence shown here is derived from an EMBL/GenBank/DDBJ whole genome shotgun (WGS) entry which is preliminary data.</text>
</comment>
<name>A0A8T3BSM3_DENNO</name>
<dbReference type="OrthoDB" id="25391at2759"/>
<reference evidence="6" key="1">
    <citation type="journal article" date="2022" name="Front. Genet.">
        <title>Chromosome-Scale Assembly of the Dendrobium nobile Genome Provides Insights Into the Molecular Mechanism of the Biosynthesis of the Medicinal Active Ingredient of Dendrobium.</title>
        <authorList>
            <person name="Xu Q."/>
            <person name="Niu S.-C."/>
            <person name="Li K.-L."/>
            <person name="Zheng P.-J."/>
            <person name="Zhang X.-J."/>
            <person name="Jia Y."/>
            <person name="Liu Y."/>
            <person name="Niu Y.-X."/>
            <person name="Yu L.-H."/>
            <person name="Chen D.-F."/>
            <person name="Zhang G.-Q."/>
        </authorList>
    </citation>
    <scope>NUCLEOTIDE SEQUENCE</scope>
    <source>
        <tissue evidence="6">Leaf</tissue>
    </source>
</reference>
<dbReference type="Proteomes" id="UP000829196">
    <property type="component" value="Unassembled WGS sequence"/>
</dbReference>
<protein>
    <recommendedName>
        <fullName evidence="5">NOT2/NOT3/NOT5 C-terminal domain-containing protein</fullName>
    </recommendedName>
</protein>
<feature type="domain" description="NOT2/NOT3/NOT5 C-terminal" evidence="5">
    <location>
        <begin position="570"/>
        <end position="690"/>
    </location>
</feature>
<dbReference type="GO" id="GO:0006355">
    <property type="term" value="P:regulation of DNA-templated transcription"/>
    <property type="evidence" value="ECO:0007669"/>
    <property type="project" value="InterPro"/>
</dbReference>
<feature type="compositionally biased region" description="Polar residues" evidence="4">
    <location>
        <begin position="413"/>
        <end position="431"/>
    </location>
</feature>
<evidence type="ECO:0000256" key="2">
    <source>
        <dbReference type="ARBA" id="ARBA00023015"/>
    </source>
</evidence>
<dbReference type="EMBL" id="JAGYWB010000006">
    <property type="protein sequence ID" value="KAI0519379.1"/>
    <property type="molecule type" value="Genomic_DNA"/>
</dbReference>
<dbReference type="InterPro" id="IPR007282">
    <property type="entry name" value="NOT2/3/5_C"/>
</dbReference>
<organism evidence="6 7">
    <name type="scientific">Dendrobium nobile</name>
    <name type="common">Orchid</name>
    <dbReference type="NCBI Taxonomy" id="94219"/>
    <lineage>
        <taxon>Eukaryota</taxon>
        <taxon>Viridiplantae</taxon>
        <taxon>Streptophyta</taxon>
        <taxon>Embryophyta</taxon>
        <taxon>Tracheophyta</taxon>
        <taxon>Spermatophyta</taxon>
        <taxon>Magnoliopsida</taxon>
        <taxon>Liliopsida</taxon>
        <taxon>Asparagales</taxon>
        <taxon>Orchidaceae</taxon>
        <taxon>Epidendroideae</taxon>
        <taxon>Malaxideae</taxon>
        <taxon>Dendrobiinae</taxon>
        <taxon>Dendrobium</taxon>
    </lineage>
</organism>
<dbReference type="PANTHER" id="PTHR23326">
    <property type="entry name" value="CCR4 NOT-RELATED"/>
    <property type="match status" value="1"/>
</dbReference>
<evidence type="ECO:0000259" key="5">
    <source>
        <dbReference type="Pfam" id="PF04153"/>
    </source>
</evidence>
<gene>
    <name evidence="6" type="ORF">KFK09_006825</name>
</gene>
<dbReference type="InterPro" id="IPR040168">
    <property type="entry name" value="Not2/3/5"/>
</dbReference>
<evidence type="ECO:0000256" key="4">
    <source>
        <dbReference type="SAM" id="MobiDB-lite"/>
    </source>
</evidence>
<proteinExistence type="inferred from homology"/>
<keyword evidence="2" id="KW-0805">Transcription regulation</keyword>
<keyword evidence="3" id="KW-0804">Transcription</keyword>
<dbReference type="Pfam" id="PF04153">
    <property type="entry name" value="NOT2_3_5_C"/>
    <property type="match status" value="1"/>
</dbReference>
<comment type="similarity">
    <text evidence="1">Belongs to the CNOT2/3/5 family.</text>
</comment>
<accession>A0A8T3BSM3</accession>
<feature type="region of interest" description="Disordered" evidence="4">
    <location>
        <begin position="112"/>
        <end position="135"/>
    </location>
</feature>
<feature type="compositionally biased region" description="Polar residues" evidence="4">
    <location>
        <begin position="112"/>
        <end position="126"/>
    </location>
</feature>
<dbReference type="SMR" id="A0A8T3BSM3"/>
<dbReference type="InterPro" id="IPR038635">
    <property type="entry name" value="CCR4-NOT_su2/3/5_C_sf"/>
</dbReference>
<evidence type="ECO:0000313" key="7">
    <source>
        <dbReference type="Proteomes" id="UP000829196"/>
    </source>
</evidence>
<feature type="region of interest" description="Disordered" evidence="4">
    <location>
        <begin position="408"/>
        <end position="431"/>
    </location>
</feature>
<sequence>MECTQRWYLVKFEVAGLNLIDTSIKCDNAAYLSKITVTQFDGTAMSGIFNSNLGGSNSSLSDATGRSFASSFSAQSANAPSFHHSGGMQGLHHNMQGNFVPNIPGSVASRNSTMTAVPSSGLQQPGSSISSGRFSSNNLPIGMSQISHGLSGITERGGISVAGNPGFSSNINGVGGSIPGFSSGAPAGNHNAIPGMGVNPILGNLGSRMSSSAGNISAGGNIGRSINSGGPAISSLASRASLAANSGSGTLNLQGANRLMGGMLQQAPQMMGMLRNSYNMSGGPISRQLQGGNSLLSSMGMLNDVNSNEGSPFDINDFPQLTGRPNSAGGPQGQLGSLRKQGIGVSSIVQQNQEFSIQNEDFPALPGYKGGNSEFAMDLHQKEQPHENVSVMQSQNFAIGGSTGFSHGVAYPSNRQQHQQHATPVSTSGGVSLAAGSNQDLLHLYGSDLFPSSHGAYQSQVQNTPSLGLRALSSQNPASGGGPYDQLIQQYQHPHNQSQLRLQQMSVINQSYKDHSLKSMQGTQMSERFGLLGLLSVIRVNDPNLTSLAMGMDLTTLGLNLLSPPGDLHKKFNSPWSDEPAKGESEYCIPTCYNSKPHPTLKQGHFEKFNDGTLFYIFYGMPKDEAQLFAAYELYSRRWVYHRELQLWLRRIGEPLVKTQTYERGSYHYFDPSTWQTIRKDNFVLTYEALEKKPILPQH</sequence>
<evidence type="ECO:0000256" key="3">
    <source>
        <dbReference type="ARBA" id="ARBA00023163"/>
    </source>
</evidence>
<dbReference type="AlphaFoldDB" id="A0A8T3BSM3"/>
<dbReference type="GO" id="GO:0030015">
    <property type="term" value="C:CCR4-NOT core complex"/>
    <property type="evidence" value="ECO:0007669"/>
    <property type="project" value="InterPro"/>
</dbReference>
<dbReference type="Gene3D" id="2.30.30.1020">
    <property type="entry name" value="CCR4-NOT complex subunit 2/3/5, C-terminal domain"/>
    <property type="match status" value="1"/>
</dbReference>
<evidence type="ECO:0000256" key="1">
    <source>
        <dbReference type="ARBA" id="ARBA00007682"/>
    </source>
</evidence>
<evidence type="ECO:0000313" key="6">
    <source>
        <dbReference type="EMBL" id="KAI0519379.1"/>
    </source>
</evidence>
<keyword evidence="7" id="KW-1185">Reference proteome</keyword>